<feature type="compositionally biased region" description="Basic and acidic residues" evidence="6">
    <location>
        <begin position="78"/>
        <end position="87"/>
    </location>
</feature>
<evidence type="ECO:0000256" key="1">
    <source>
        <dbReference type="ARBA" id="ARBA00004167"/>
    </source>
</evidence>
<feature type="transmembrane region" description="Helical" evidence="7">
    <location>
        <begin position="28"/>
        <end position="49"/>
    </location>
</feature>
<dbReference type="CDD" id="cd16429">
    <property type="entry name" value="VirB10"/>
    <property type="match status" value="1"/>
</dbReference>
<proteinExistence type="inferred from homology"/>
<feature type="compositionally biased region" description="Basic and acidic residues" evidence="6">
    <location>
        <begin position="57"/>
        <end position="71"/>
    </location>
</feature>
<evidence type="ECO:0000313" key="9">
    <source>
        <dbReference type="Proteomes" id="UP000494102"/>
    </source>
</evidence>
<dbReference type="RefSeq" id="WP_015002789.1">
    <property type="nucleotide sequence ID" value="NZ_CADILN010000002.1"/>
</dbReference>
<dbReference type="AlphaFoldDB" id="A0A6J5K6E6"/>
<evidence type="ECO:0008006" key="10">
    <source>
        <dbReference type="Google" id="ProtNLM"/>
    </source>
</evidence>
<feature type="compositionally biased region" description="Polar residues" evidence="6">
    <location>
        <begin position="185"/>
        <end position="217"/>
    </location>
</feature>
<sequence>MAAPENSGHGSAPLTPEPVRLTRVRRDLAKVLLIALGCALVAIVLVHALSHPHESAAERRAREQLDAEARQPKASPEALRKRLEDQHSLAMARAASETASAPLGGTPLDGIPKGVPGDDAGPLPPHDHTSSQSAANRDADRLALQRQIEAMQSQSLVAYEDTTRDTQDASGRTPNVQDPDRIAGSFSSRSTQTAPSGGAASANTVETAPAPLQQTGVASGIDRRNADWVKQQGDPADDEKPLVPIPLRSPYMVLGGTPIPTVILQGAKSDMPGTFRVMVDRDIYDSIDGSCKLIPKGTRMLGRTNNDVAIGQDLMLMAATRMIFRHATMRLDGLTGNDPDGEAGVSADVNNHFFRIFGSTFLIAGVAAWIGHNQSQSNGTTINVNGGVASDLSSAAAQSLSQTTQTILQRNMNIQPTLKLEPGQRITFITQRDMMLPPGVTDGSCHR</sequence>
<keyword evidence="5 7" id="KW-0472">Membrane</keyword>
<dbReference type="GO" id="GO:0016020">
    <property type="term" value="C:membrane"/>
    <property type="evidence" value="ECO:0007669"/>
    <property type="project" value="UniProtKB-SubCell"/>
</dbReference>
<dbReference type="GeneID" id="27797171"/>
<protein>
    <recommendedName>
        <fullName evidence="10">Type IV secretion system protein virB10</fullName>
    </recommendedName>
</protein>
<evidence type="ECO:0000256" key="2">
    <source>
        <dbReference type="ARBA" id="ARBA00010265"/>
    </source>
</evidence>
<dbReference type="EMBL" id="CADILN010000002">
    <property type="protein sequence ID" value="CAB4048524.1"/>
    <property type="molecule type" value="Genomic_DNA"/>
</dbReference>
<gene>
    <name evidence="8" type="ORF">LMG9964_02165</name>
</gene>
<evidence type="ECO:0000256" key="5">
    <source>
        <dbReference type="ARBA" id="ARBA00023136"/>
    </source>
</evidence>
<dbReference type="InterPro" id="IPR005498">
    <property type="entry name" value="T4SS_VirB10/TraB/TrbI"/>
</dbReference>
<dbReference type="Proteomes" id="UP000494102">
    <property type="component" value="Unassembled WGS sequence"/>
</dbReference>
<comment type="similarity">
    <text evidence="2">Belongs to the TrbI/VirB10 family.</text>
</comment>
<evidence type="ECO:0000256" key="7">
    <source>
        <dbReference type="SAM" id="Phobius"/>
    </source>
</evidence>
<feature type="compositionally biased region" description="Low complexity" evidence="6">
    <location>
        <begin position="88"/>
        <end position="101"/>
    </location>
</feature>
<dbReference type="Gene3D" id="2.40.128.260">
    <property type="entry name" value="Type IV secretion system, VirB10/TraB/TrbI"/>
    <property type="match status" value="1"/>
</dbReference>
<evidence type="ECO:0000256" key="4">
    <source>
        <dbReference type="ARBA" id="ARBA00022989"/>
    </source>
</evidence>
<feature type="region of interest" description="Disordered" evidence="6">
    <location>
        <begin position="153"/>
        <end position="224"/>
    </location>
</feature>
<feature type="region of interest" description="Disordered" evidence="6">
    <location>
        <begin position="57"/>
        <end position="138"/>
    </location>
</feature>
<reference evidence="8 9" key="1">
    <citation type="submission" date="2020-04" db="EMBL/GenBank/DDBJ databases">
        <authorList>
            <person name="De Canck E."/>
        </authorList>
    </citation>
    <scope>NUCLEOTIDE SEQUENCE [LARGE SCALE GENOMIC DNA]</scope>
    <source>
        <strain evidence="8 9">LMG 9964</strain>
    </source>
</reference>
<name>A0A6J5K6E6_9BURK</name>
<keyword evidence="3 7" id="KW-0812">Transmembrane</keyword>
<dbReference type="InterPro" id="IPR042217">
    <property type="entry name" value="T4SS_VirB10/TrbI"/>
</dbReference>
<accession>A0A6J5K6E6</accession>
<evidence type="ECO:0000256" key="3">
    <source>
        <dbReference type="ARBA" id="ARBA00022692"/>
    </source>
</evidence>
<comment type="subcellular location">
    <subcellularLocation>
        <location evidence="1">Membrane</location>
        <topology evidence="1">Single-pass membrane protein</topology>
    </subcellularLocation>
</comment>
<evidence type="ECO:0000256" key="6">
    <source>
        <dbReference type="SAM" id="MobiDB-lite"/>
    </source>
</evidence>
<dbReference type="Pfam" id="PF03743">
    <property type="entry name" value="TrbI"/>
    <property type="match status" value="1"/>
</dbReference>
<evidence type="ECO:0000313" key="8">
    <source>
        <dbReference type="EMBL" id="CAB4048524.1"/>
    </source>
</evidence>
<organism evidence="8 9">
    <name type="scientific">Paraburkholderia phenoliruptrix</name>
    <dbReference type="NCBI Taxonomy" id="252970"/>
    <lineage>
        <taxon>Bacteria</taxon>
        <taxon>Pseudomonadati</taxon>
        <taxon>Pseudomonadota</taxon>
        <taxon>Betaproteobacteria</taxon>
        <taxon>Burkholderiales</taxon>
        <taxon>Burkholderiaceae</taxon>
        <taxon>Paraburkholderia</taxon>
    </lineage>
</organism>
<keyword evidence="4 7" id="KW-1133">Transmembrane helix</keyword>